<evidence type="ECO:0000313" key="2">
    <source>
        <dbReference type="Proteomes" id="UP001195769"/>
    </source>
</evidence>
<comment type="caution">
    <text evidence="1">The sequence shown here is derived from an EMBL/GenBank/DDBJ whole genome shotgun (WGS) entry which is preliminary data.</text>
</comment>
<dbReference type="EMBL" id="JABBWK010000066">
    <property type="protein sequence ID" value="KAG1895486.1"/>
    <property type="molecule type" value="Genomic_DNA"/>
</dbReference>
<name>A0AAD4DXQ5_9AGAM</name>
<proteinExistence type="predicted"/>
<protein>
    <submittedName>
        <fullName evidence="1">Uncharacterized protein</fullName>
    </submittedName>
</protein>
<gene>
    <name evidence="1" type="ORF">F5891DRAFT_1058796</name>
</gene>
<organism evidence="1 2">
    <name type="scientific">Suillus fuscotomentosus</name>
    <dbReference type="NCBI Taxonomy" id="1912939"/>
    <lineage>
        <taxon>Eukaryota</taxon>
        <taxon>Fungi</taxon>
        <taxon>Dikarya</taxon>
        <taxon>Basidiomycota</taxon>
        <taxon>Agaricomycotina</taxon>
        <taxon>Agaricomycetes</taxon>
        <taxon>Agaricomycetidae</taxon>
        <taxon>Boletales</taxon>
        <taxon>Suillineae</taxon>
        <taxon>Suillaceae</taxon>
        <taxon>Suillus</taxon>
    </lineage>
</organism>
<reference evidence="1" key="1">
    <citation type="journal article" date="2020" name="New Phytol.">
        <title>Comparative genomics reveals dynamic genome evolution in host specialist ectomycorrhizal fungi.</title>
        <authorList>
            <person name="Lofgren L.A."/>
            <person name="Nguyen N.H."/>
            <person name="Vilgalys R."/>
            <person name="Ruytinx J."/>
            <person name="Liao H.L."/>
            <person name="Branco S."/>
            <person name="Kuo A."/>
            <person name="LaButti K."/>
            <person name="Lipzen A."/>
            <person name="Andreopoulos W."/>
            <person name="Pangilinan J."/>
            <person name="Riley R."/>
            <person name="Hundley H."/>
            <person name="Na H."/>
            <person name="Barry K."/>
            <person name="Grigoriev I.V."/>
            <person name="Stajich J.E."/>
            <person name="Kennedy P.G."/>
        </authorList>
    </citation>
    <scope>NUCLEOTIDE SEQUENCE</scope>
    <source>
        <strain evidence="1">FC203</strain>
    </source>
</reference>
<accession>A0AAD4DXQ5</accession>
<dbReference type="RefSeq" id="XP_041221062.1">
    <property type="nucleotide sequence ID" value="XM_041362805.1"/>
</dbReference>
<evidence type="ECO:0000313" key="1">
    <source>
        <dbReference type="EMBL" id="KAG1895486.1"/>
    </source>
</evidence>
<keyword evidence="2" id="KW-1185">Reference proteome</keyword>
<dbReference type="AlphaFoldDB" id="A0AAD4DXQ5"/>
<dbReference type="GeneID" id="64657103"/>
<sequence length="82" mass="8958">MLPPAGAELKVALHIWEEHELYVAKICKRGVEGNMVGGPIIDAALVIAGNETCHRPQTSEHLATVEIMKLENITRLTQTVSN</sequence>
<dbReference type="Proteomes" id="UP001195769">
    <property type="component" value="Unassembled WGS sequence"/>
</dbReference>